<proteinExistence type="predicted"/>
<accession>A0A4R2KBW0</accession>
<comment type="caution">
    <text evidence="1">The sequence shown here is derived from an EMBL/GenBank/DDBJ whole genome shotgun (WGS) entry which is preliminary data.</text>
</comment>
<protein>
    <submittedName>
        <fullName evidence="1">Uncharacterized protein</fullName>
    </submittedName>
</protein>
<organism evidence="1 2">
    <name type="scientific">Rhodovulum euryhalinum</name>
    <dbReference type="NCBI Taxonomy" id="35805"/>
    <lineage>
        <taxon>Bacteria</taxon>
        <taxon>Pseudomonadati</taxon>
        <taxon>Pseudomonadota</taxon>
        <taxon>Alphaproteobacteria</taxon>
        <taxon>Rhodobacterales</taxon>
        <taxon>Paracoccaceae</taxon>
        <taxon>Rhodovulum</taxon>
    </lineage>
</organism>
<evidence type="ECO:0000313" key="1">
    <source>
        <dbReference type="EMBL" id="TCO69732.1"/>
    </source>
</evidence>
<dbReference type="AlphaFoldDB" id="A0A4R2KBW0"/>
<keyword evidence="2" id="KW-1185">Reference proteome</keyword>
<evidence type="ECO:0000313" key="2">
    <source>
        <dbReference type="Proteomes" id="UP000295142"/>
    </source>
</evidence>
<dbReference type="EMBL" id="SLWW01000013">
    <property type="protein sequence ID" value="TCO69732.1"/>
    <property type="molecule type" value="Genomic_DNA"/>
</dbReference>
<reference evidence="1 2" key="1">
    <citation type="submission" date="2019-03" db="EMBL/GenBank/DDBJ databases">
        <title>Genomic Encyclopedia of Type Strains, Phase IV (KMG-IV): sequencing the most valuable type-strain genomes for metagenomic binning, comparative biology and taxonomic classification.</title>
        <authorList>
            <person name="Goeker M."/>
        </authorList>
    </citation>
    <scope>NUCLEOTIDE SEQUENCE [LARGE SCALE GENOMIC DNA]</scope>
    <source>
        <strain evidence="1 2">DSM 4868</strain>
    </source>
</reference>
<gene>
    <name evidence="1" type="ORF">EV655_11317</name>
</gene>
<name>A0A4R2KBW0_9RHOB</name>
<dbReference type="Proteomes" id="UP000295142">
    <property type="component" value="Unassembled WGS sequence"/>
</dbReference>
<sequence>MGSILNTALSGPACCDDLGTCRADRRSDAEEMDVLQLSPVAIVRAEMLAAVDELLETFRVRG</sequence>